<name>A0A813G5S3_POLGL</name>
<dbReference type="GO" id="GO:0016020">
    <property type="term" value="C:membrane"/>
    <property type="evidence" value="ECO:0007669"/>
    <property type="project" value="UniProtKB-SubCell"/>
</dbReference>
<dbReference type="InterPro" id="IPR029044">
    <property type="entry name" value="Nucleotide-diphossugar_trans"/>
</dbReference>
<sequence length="299" mass="33487">VDALDIYLVYNTPHDMPAEEAELHALAAAQQTEGRRLFVQRAHGSMSKAENLNHVIPQITANFIAIYDADHHPDPQSLSLAIACLEDRGVDCVQGSTYIREGKCLPRTMVHAEFFVTYFVLLPMMEAIAGNGLFGGANAVWRSSSLQQLRFNEKMLTEDIDCFARAVLDHNFSFAFLPECRSGELLPANCKSFWAQRSRWAMGWDQVTVRYGGSFFSANLPLRRRIGLYYIFVCRWVTQICALVIIVFNSGPALQALADQDSAGATLNQPLYISHVQVASFYLYLIFVAFAFGRALLTE</sequence>
<dbReference type="PANTHER" id="PTHR43867">
    <property type="entry name" value="CELLULOSE SYNTHASE CATALYTIC SUBUNIT A [UDP-FORMING]"/>
    <property type="match status" value="1"/>
</dbReference>
<feature type="non-terminal residue" evidence="9">
    <location>
        <position position="1"/>
    </location>
</feature>
<dbReference type="EMBL" id="CAJNNV010027322">
    <property type="protein sequence ID" value="CAE8620088.1"/>
    <property type="molecule type" value="Genomic_DNA"/>
</dbReference>
<keyword evidence="5 7" id="KW-1133">Transmembrane helix</keyword>
<evidence type="ECO:0000313" key="9">
    <source>
        <dbReference type="EMBL" id="CAE8620088.1"/>
    </source>
</evidence>
<evidence type="ECO:0000313" key="10">
    <source>
        <dbReference type="Proteomes" id="UP000654075"/>
    </source>
</evidence>
<evidence type="ECO:0000259" key="8">
    <source>
        <dbReference type="Pfam" id="PF13632"/>
    </source>
</evidence>
<dbReference type="Pfam" id="PF13632">
    <property type="entry name" value="Glyco_trans_2_3"/>
    <property type="match status" value="1"/>
</dbReference>
<evidence type="ECO:0000256" key="5">
    <source>
        <dbReference type="ARBA" id="ARBA00022989"/>
    </source>
</evidence>
<evidence type="ECO:0000256" key="4">
    <source>
        <dbReference type="ARBA" id="ARBA00022692"/>
    </source>
</evidence>
<evidence type="ECO:0000256" key="6">
    <source>
        <dbReference type="ARBA" id="ARBA00023136"/>
    </source>
</evidence>
<dbReference type="Gene3D" id="3.90.550.10">
    <property type="entry name" value="Spore Coat Polysaccharide Biosynthesis Protein SpsA, Chain A"/>
    <property type="match status" value="1"/>
</dbReference>
<keyword evidence="4 7" id="KW-0812">Transmembrane</keyword>
<feature type="transmembrane region" description="Helical" evidence="7">
    <location>
        <begin position="279"/>
        <end position="297"/>
    </location>
</feature>
<keyword evidence="2" id="KW-0328">Glycosyltransferase</keyword>
<accession>A0A813G5S3</accession>
<comment type="caution">
    <text evidence="9">The sequence shown here is derived from an EMBL/GenBank/DDBJ whole genome shotgun (WGS) entry which is preliminary data.</text>
</comment>
<feature type="non-terminal residue" evidence="9">
    <location>
        <position position="299"/>
    </location>
</feature>
<dbReference type="InterPro" id="IPR001173">
    <property type="entry name" value="Glyco_trans_2-like"/>
</dbReference>
<protein>
    <recommendedName>
        <fullName evidence="8">Glycosyltransferase 2-like domain-containing protein</fullName>
    </recommendedName>
</protein>
<organism evidence="9 10">
    <name type="scientific">Polarella glacialis</name>
    <name type="common">Dinoflagellate</name>
    <dbReference type="NCBI Taxonomy" id="89957"/>
    <lineage>
        <taxon>Eukaryota</taxon>
        <taxon>Sar</taxon>
        <taxon>Alveolata</taxon>
        <taxon>Dinophyceae</taxon>
        <taxon>Suessiales</taxon>
        <taxon>Suessiaceae</taxon>
        <taxon>Polarella</taxon>
    </lineage>
</organism>
<dbReference type="SUPFAM" id="SSF53448">
    <property type="entry name" value="Nucleotide-diphospho-sugar transferases"/>
    <property type="match status" value="1"/>
</dbReference>
<dbReference type="Proteomes" id="UP000654075">
    <property type="component" value="Unassembled WGS sequence"/>
</dbReference>
<gene>
    <name evidence="9" type="ORF">PGLA1383_LOCUS37656</name>
</gene>
<comment type="subcellular location">
    <subcellularLocation>
        <location evidence="1">Membrane</location>
        <topology evidence="1">Multi-pass membrane protein</topology>
    </subcellularLocation>
</comment>
<dbReference type="GO" id="GO:0016757">
    <property type="term" value="F:glycosyltransferase activity"/>
    <property type="evidence" value="ECO:0007669"/>
    <property type="project" value="UniProtKB-KW"/>
</dbReference>
<keyword evidence="10" id="KW-1185">Reference proteome</keyword>
<evidence type="ECO:0000256" key="1">
    <source>
        <dbReference type="ARBA" id="ARBA00004141"/>
    </source>
</evidence>
<dbReference type="OrthoDB" id="72851at2759"/>
<feature type="domain" description="Glycosyltransferase 2-like" evidence="8">
    <location>
        <begin position="64"/>
        <end position="245"/>
    </location>
</feature>
<proteinExistence type="predicted"/>
<dbReference type="PANTHER" id="PTHR43867:SF2">
    <property type="entry name" value="CELLULOSE SYNTHASE CATALYTIC SUBUNIT A [UDP-FORMING]"/>
    <property type="match status" value="1"/>
</dbReference>
<evidence type="ECO:0000256" key="7">
    <source>
        <dbReference type="SAM" id="Phobius"/>
    </source>
</evidence>
<reference evidence="9" key="1">
    <citation type="submission" date="2021-02" db="EMBL/GenBank/DDBJ databases">
        <authorList>
            <person name="Dougan E. K."/>
            <person name="Rhodes N."/>
            <person name="Thang M."/>
            <person name="Chan C."/>
        </authorList>
    </citation>
    <scope>NUCLEOTIDE SEQUENCE</scope>
</reference>
<evidence type="ECO:0000256" key="2">
    <source>
        <dbReference type="ARBA" id="ARBA00022676"/>
    </source>
</evidence>
<dbReference type="InterPro" id="IPR050321">
    <property type="entry name" value="Glycosyltr_2/OpgH_subfam"/>
</dbReference>
<dbReference type="AlphaFoldDB" id="A0A813G5S3"/>
<feature type="transmembrane region" description="Helical" evidence="7">
    <location>
        <begin position="115"/>
        <end position="141"/>
    </location>
</feature>
<feature type="transmembrane region" description="Helical" evidence="7">
    <location>
        <begin position="227"/>
        <end position="248"/>
    </location>
</feature>
<keyword evidence="3" id="KW-0808">Transferase</keyword>
<keyword evidence="6 7" id="KW-0472">Membrane</keyword>
<evidence type="ECO:0000256" key="3">
    <source>
        <dbReference type="ARBA" id="ARBA00022679"/>
    </source>
</evidence>